<evidence type="ECO:0000256" key="2">
    <source>
        <dbReference type="ARBA" id="ARBA00007543"/>
    </source>
</evidence>
<dbReference type="PANTHER" id="PTHR43141">
    <property type="entry name" value="CYTOCHROME BD2 SUBUNIT II"/>
    <property type="match status" value="1"/>
</dbReference>
<evidence type="ECO:0000256" key="7">
    <source>
        <dbReference type="ARBA" id="ARBA00022723"/>
    </source>
</evidence>
<dbReference type="EMBL" id="ABCJ01000006">
    <property type="protein sequence ID" value="EDM23355.1"/>
    <property type="molecule type" value="Genomic_DNA"/>
</dbReference>
<dbReference type="EMBL" id="CP040463">
    <property type="protein sequence ID" value="QCT93726.1"/>
    <property type="molecule type" value="Genomic_DNA"/>
</dbReference>
<keyword evidence="9 12" id="KW-1133">Transmembrane helix</keyword>
<evidence type="ECO:0000256" key="5">
    <source>
        <dbReference type="ARBA" id="ARBA00022617"/>
    </source>
</evidence>
<gene>
    <name evidence="13" type="ORF">CMTB2_08825</name>
    <name evidence="14" type="ORF">FE773_00525</name>
</gene>
<evidence type="ECO:0000256" key="4">
    <source>
        <dbReference type="ARBA" id="ARBA00022475"/>
    </source>
</evidence>
<dbReference type="PANTHER" id="PTHR43141:SF5">
    <property type="entry name" value="CYTOCHROME BD-I UBIQUINOL OXIDASE SUBUNIT 2"/>
    <property type="match status" value="1"/>
</dbReference>
<evidence type="ECO:0000256" key="6">
    <source>
        <dbReference type="ARBA" id="ARBA00022692"/>
    </source>
</evidence>
<evidence type="ECO:0000256" key="3">
    <source>
        <dbReference type="ARBA" id="ARBA00022448"/>
    </source>
</evidence>
<dbReference type="InterPro" id="IPR003317">
    <property type="entry name" value="Cyt-d_oxidase_su2"/>
</dbReference>
<name>A0AAI9AH14_9BACT</name>
<evidence type="ECO:0000256" key="8">
    <source>
        <dbReference type="ARBA" id="ARBA00022982"/>
    </source>
</evidence>
<keyword evidence="4" id="KW-1003">Cell membrane</keyword>
<comment type="similarity">
    <text evidence="2">Belongs to the cytochrome ubiquinol oxidase subunit 2 family.</text>
</comment>
<feature type="transmembrane region" description="Helical" evidence="12">
    <location>
        <begin position="231"/>
        <end position="254"/>
    </location>
</feature>
<keyword evidence="10" id="KW-0408">Iron</keyword>
<evidence type="ECO:0000256" key="11">
    <source>
        <dbReference type="ARBA" id="ARBA00023136"/>
    </source>
</evidence>
<dbReference type="Proteomes" id="UP000306825">
    <property type="component" value="Chromosome"/>
</dbReference>
<evidence type="ECO:0000313" key="16">
    <source>
        <dbReference type="Proteomes" id="UP000306825"/>
    </source>
</evidence>
<keyword evidence="16" id="KW-1185">Reference proteome</keyword>
<proteinExistence type="inferred from homology"/>
<organism evidence="13 15">
    <name type="scientific">Caminibacter mediatlanticus TB-2</name>
    <dbReference type="NCBI Taxonomy" id="391592"/>
    <lineage>
        <taxon>Bacteria</taxon>
        <taxon>Pseudomonadati</taxon>
        <taxon>Campylobacterota</taxon>
        <taxon>Epsilonproteobacteria</taxon>
        <taxon>Nautiliales</taxon>
        <taxon>Nautiliaceae</taxon>
        <taxon>Caminibacter</taxon>
    </lineage>
</organism>
<dbReference type="GO" id="GO:0070069">
    <property type="term" value="C:cytochrome complex"/>
    <property type="evidence" value="ECO:0007669"/>
    <property type="project" value="TreeGrafter"/>
</dbReference>
<reference evidence="14 16" key="2">
    <citation type="submission" date="2019-05" db="EMBL/GenBank/DDBJ databases">
        <title>A comparative analysis of the Nautiliaceae.</title>
        <authorList>
            <person name="Grosche A."/>
            <person name="Smedile F."/>
            <person name="Vetriani C."/>
        </authorList>
    </citation>
    <scope>NUCLEOTIDE SEQUENCE [LARGE SCALE GENOMIC DNA]</scope>
    <source>
        <strain evidence="14 16">TB-2</strain>
    </source>
</reference>
<dbReference type="Pfam" id="PF02322">
    <property type="entry name" value="Cyt_bd_oxida_II"/>
    <property type="match status" value="1"/>
</dbReference>
<keyword evidence="7" id="KW-0479">Metal-binding</keyword>
<evidence type="ECO:0000313" key="14">
    <source>
        <dbReference type="EMBL" id="QCT93726.1"/>
    </source>
</evidence>
<feature type="transmembrane region" description="Helical" evidence="12">
    <location>
        <begin position="274"/>
        <end position="301"/>
    </location>
</feature>
<evidence type="ECO:0000313" key="13">
    <source>
        <dbReference type="EMBL" id="EDM23355.1"/>
    </source>
</evidence>
<dbReference type="AlphaFoldDB" id="A0AAI9AH14"/>
<evidence type="ECO:0000256" key="1">
    <source>
        <dbReference type="ARBA" id="ARBA00004651"/>
    </source>
</evidence>
<keyword evidence="3" id="KW-0813">Transport</keyword>
<keyword evidence="8" id="KW-0249">Electron transport</keyword>
<sequence>MTWAPITVDATHFYLQVYFWIIVAVLGGLFLLMTFVQGGQTLFHTASNEMEERAITNSLGRKWELTFTTLVLFGGALYAAFPLFYSVSFGGAYWVWMLILFAFVLQAVSYEYMNKPNNLIGKGAYKFFLYFNGVIGMVLIGAAVGTFFTGSNFTYDPVTRILHWGTAENGINLRGLEAAIDFKHGAWFNLAMGILVFAAARILGALWLINDLDNNEFPELIQKLRNVVKRCFVILLVALLVVLYGLLTMKGYAYNIHDPKGTVYLEAGKYLHNLLAFGAIPLILLLVGLVLFVLGVFVTVFKESNKGIWFSGLGIVLIGIIIFVIAGLNGTPFYPSYADLQSSLTIQNSSGSKYTLMVMAWVSVAVPFVLGYIIWVWYQMKKRGPITKEEILDPESHAY</sequence>
<protein>
    <submittedName>
        <fullName evidence="14">Cytochrome d ubiquinol oxidase subunit II</fullName>
    </submittedName>
    <submittedName>
        <fullName evidence="13">Cytochrome d ubiquinol oxidase, subunit II</fullName>
    </submittedName>
</protein>
<keyword evidence="5" id="KW-0349">Heme</keyword>
<evidence type="ECO:0000256" key="10">
    <source>
        <dbReference type="ARBA" id="ARBA00023004"/>
    </source>
</evidence>
<feature type="transmembrane region" description="Helical" evidence="12">
    <location>
        <begin position="93"/>
        <end position="113"/>
    </location>
</feature>
<feature type="transmembrane region" description="Helical" evidence="12">
    <location>
        <begin position="308"/>
        <end position="334"/>
    </location>
</feature>
<dbReference type="GO" id="GO:0016682">
    <property type="term" value="F:oxidoreductase activity, acting on diphenols and related substances as donors, oxygen as acceptor"/>
    <property type="evidence" value="ECO:0007669"/>
    <property type="project" value="TreeGrafter"/>
</dbReference>
<dbReference type="GO" id="GO:0009055">
    <property type="term" value="F:electron transfer activity"/>
    <property type="evidence" value="ECO:0007669"/>
    <property type="project" value="TreeGrafter"/>
</dbReference>
<keyword evidence="6 12" id="KW-0812">Transmembrane</keyword>
<evidence type="ECO:0000313" key="15">
    <source>
        <dbReference type="Proteomes" id="UP000003288"/>
    </source>
</evidence>
<accession>A0AAI9AH14</accession>
<feature type="transmembrane region" description="Helical" evidence="12">
    <location>
        <begin position="65"/>
        <end position="87"/>
    </location>
</feature>
<dbReference type="GO" id="GO:0019646">
    <property type="term" value="P:aerobic electron transport chain"/>
    <property type="evidence" value="ECO:0007669"/>
    <property type="project" value="TreeGrafter"/>
</dbReference>
<keyword evidence="11 12" id="KW-0472">Membrane</keyword>
<dbReference type="RefSeq" id="WP_007474837.1">
    <property type="nucleotide sequence ID" value="NZ_ABCJ01000006.1"/>
</dbReference>
<evidence type="ECO:0000256" key="9">
    <source>
        <dbReference type="ARBA" id="ARBA00022989"/>
    </source>
</evidence>
<reference evidence="13 15" key="1">
    <citation type="journal article" date="2011" name="Stand. Genomic Sci.">
        <title>Draft genome sequence of Caminibacter mediatlanticus strain TB-2, an epsilonproteobacterium isolated from a deep-sea hydrothermal vent.</title>
        <authorList>
            <person name="Giovannelli D."/>
            <person name="Ferriera S."/>
            <person name="Johnson J."/>
            <person name="Kravitz S."/>
            <person name="Perez-Rodriguez I."/>
            <person name="Ricci J."/>
            <person name="O'Brien C."/>
            <person name="Voordeckers J.W."/>
            <person name="Bini E."/>
            <person name="Vetriani C."/>
        </authorList>
    </citation>
    <scope>NUCLEOTIDE SEQUENCE [LARGE SCALE GENOMIC DNA]</scope>
    <source>
        <strain evidence="13 15">TB-2</strain>
    </source>
</reference>
<feature type="transmembrane region" description="Helical" evidence="12">
    <location>
        <begin position="354"/>
        <end position="378"/>
    </location>
</feature>
<dbReference type="GO" id="GO:0046872">
    <property type="term" value="F:metal ion binding"/>
    <property type="evidence" value="ECO:0007669"/>
    <property type="project" value="UniProtKB-KW"/>
</dbReference>
<feature type="transmembrane region" description="Helical" evidence="12">
    <location>
        <begin position="125"/>
        <end position="148"/>
    </location>
</feature>
<feature type="transmembrane region" description="Helical" evidence="12">
    <location>
        <begin position="17"/>
        <end position="36"/>
    </location>
</feature>
<dbReference type="GO" id="GO:0005886">
    <property type="term" value="C:plasma membrane"/>
    <property type="evidence" value="ECO:0007669"/>
    <property type="project" value="UniProtKB-SubCell"/>
</dbReference>
<comment type="subcellular location">
    <subcellularLocation>
        <location evidence="1">Cell membrane</location>
        <topology evidence="1">Multi-pass membrane protein</topology>
    </subcellularLocation>
</comment>
<dbReference type="Proteomes" id="UP000003288">
    <property type="component" value="Unassembled WGS sequence"/>
</dbReference>
<evidence type="ECO:0000256" key="12">
    <source>
        <dbReference type="SAM" id="Phobius"/>
    </source>
</evidence>
<feature type="transmembrane region" description="Helical" evidence="12">
    <location>
        <begin position="186"/>
        <end position="210"/>
    </location>
</feature>